<evidence type="ECO:0000256" key="1">
    <source>
        <dbReference type="ARBA" id="ARBA00008428"/>
    </source>
</evidence>
<dbReference type="GO" id="GO:0005524">
    <property type="term" value="F:ATP binding"/>
    <property type="evidence" value="ECO:0007669"/>
    <property type="project" value="UniProtKB-KW"/>
</dbReference>
<keyword evidence="7" id="KW-0067">ATP-binding</keyword>
<dbReference type="GO" id="GO:1990077">
    <property type="term" value="C:primosome complex"/>
    <property type="evidence" value="ECO:0007669"/>
    <property type="project" value="UniProtKB-KW"/>
</dbReference>
<dbReference type="CDD" id="cd00984">
    <property type="entry name" value="DnaB_C"/>
    <property type="match status" value="1"/>
</dbReference>
<evidence type="ECO:0000256" key="4">
    <source>
        <dbReference type="ARBA" id="ARBA00022741"/>
    </source>
</evidence>
<dbReference type="SUPFAM" id="SSF48024">
    <property type="entry name" value="N-terminal domain of DnaB helicase"/>
    <property type="match status" value="1"/>
</dbReference>
<dbReference type="InterPro" id="IPR007692">
    <property type="entry name" value="DNA_helicase_DnaB"/>
</dbReference>
<dbReference type="InterPro" id="IPR007693">
    <property type="entry name" value="DNA_helicase_DnaB-like_N"/>
</dbReference>
<dbReference type="FunFam" id="3.40.50.300:FF:000076">
    <property type="entry name" value="Replicative DNA helicase"/>
    <property type="match status" value="1"/>
</dbReference>
<dbReference type="FunFam" id="1.10.860.10:FF:000001">
    <property type="entry name" value="Replicative DNA helicase"/>
    <property type="match status" value="1"/>
</dbReference>
<name>A0A1W1E3L7_9ZZZZ</name>
<reference evidence="13" key="1">
    <citation type="submission" date="2016-10" db="EMBL/GenBank/DDBJ databases">
        <authorList>
            <person name="de Groot N.N."/>
        </authorList>
    </citation>
    <scope>NUCLEOTIDE SEQUENCE</scope>
</reference>
<keyword evidence="5 13" id="KW-0378">Hydrolase</keyword>
<dbReference type="GO" id="GO:0006269">
    <property type="term" value="P:DNA replication, synthesis of primer"/>
    <property type="evidence" value="ECO:0007669"/>
    <property type="project" value="UniProtKB-KW"/>
</dbReference>
<dbReference type="EC" id="5.6.2.3" evidence="10"/>
<dbReference type="Pfam" id="PF03796">
    <property type="entry name" value="DnaB_C"/>
    <property type="match status" value="1"/>
</dbReference>
<keyword evidence="3" id="KW-0235">DNA replication</keyword>
<protein>
    <recommendedName>
        <fullName evidence="10">DNA 5'-3' helicase</fullName>
        <ecNumber evidence="10">5.6.2.3</ecNumber>
    </recommendedName>
</protein>
<dbReference type="GO" id="GO:0016887">
    <property type="term" value="F:ATP hydrolysis activity"/>
    <property type="evidence" value="ECO:0007669"/>
    <property type="project" value="RHEA"/>
</dbReference>
<evidence type="ECO:0000256" key="10">
    <source>
        <dbReference type="ARBA" id="ARBA00044969"/>
    </source>
</evidence>
<dbReference type="EMBL" id="FPHZ01000152">
    <property type="protein sequence ID" value="SFV88447.1"/>
    <property type="molecule type" value="Genomic_DNA"/>
</dbReference>
<dbReference type="AlphaFoldDB" id="A0A1W1E3L7"/>
<dbReference type="InterPro" id="IPR007694">
    <property type="entry name" value="DNA_helicase_DnaB-like_C"/>
</dbReference>
<evidence type="ECO:0000256" key="3">
    <source>
        <dbReference type="ARBA" id="ARBA00022705"/>
    </source>
</evidence>
<dbReference type="PANTHER" id="PTHR30153">
    <property type="entry name" value="REPLICATIVE DNA HELICASE DNAB"/>
    <property type="match status" value="1"/>
</dbReference>
<evidence type="ECO:0000256" key="8">
    <source>
        <dbReference type="ARBA" id="ARBA00023125"/>
    </source>
</evidence>
<keyword evidence="8" id="KW-0238">DNA-binding</keyword>
<dbReference type="NCBIfam" id="NF004384">
    <property type="entry name" value="PRK05748.1"/>
    <property type="match status" value="1"/>
</dbReference>
<dbReference type="InterPro" id="IPR027417">
    <property type="entry name" value="P-loop_NTPase"/>
</dbReference>
<dbReference type="NCBIfam" id="TIGR00665">
    <property type="entry name" value="DnaB"/>
    <property type="match status" value="1"/>
</dbReference>
<dbReference type="InterPro" id="IPR016136">
    <property type="entry name" value="DNA_helicase_N/primase_C"/>
</dbReference>
<keyword evidence="6 13" id="KW-0347">Helicase</keyword>
<evidence type="ECO:0000256" key="5">
    <source>
        <dbReference type="ARBA" id="ARBA00022801"/>
    </source>
</evidence>
<dbReference type="PROSITE" id="PS51199">
    <property type="entry name" value="SF4_HELICASE"/>
    <property type="match status" value="1"/>
</dbReference>
<gene>
    <name evidence="13" type="ORF">MNB_SUP05-SYMBIONT-5-251</name>
</gene>
<dbReference type="GO" id="GO:0005829">
    <property type="term" value="C:cytosol"/>
    <property type="evidence" value="ECO:0007669"/>
    <property type="project" value="TreeGrafter"/>
</dbReference>
<comment type="similarity">
    <text evidence="1">Belongs to the helicase family. DnaB subfamily.</text>
</comment>
<keyword evidence="4" id="KW-0547">Nucleotide-binding</keyword>
<organism evidence="13">
    <name type="scientific">hydrothermal vent metagenome</name>
    <dbReference type="NCBI Taxonomy" id="652676"/>
    <lineage>
        <taxon>unclassified sequences</taxon>
        <taxon>metagenomes</taxon>
        <taxon>ecological metagenomes</taxon>
    </lineage>
</organism>
<evidence type="ECO:0000256" key="7">
    <source>
        <dbReference type="ARBA" id="ARBA00022840"/>
    </source>
</evidence>
<proteinExistence type="inferred from homology"/>
<dbReference type="InterPro" id="IPR036185">
    <property type="entry name" value="DNA_heli_DnaB-like_N_sf"/>
</dbReference>
<evidence type="ECO:0000313" key="13">
    <source>
        <dbReference type="EMBL" id="SFV88447.1"/>
    </source>
</evidence>
<evidence type="ECO:0000259" key="12">
    <source>
        <dbReference type="PROSITE" id="PS51199"/>
    </source>
</evidence>
<evidence type="ECO:0000256" key="9">
    <source>
        <dbReference type="ARBA" id="ARBA00023235"/>
    </source>
</evidence>
<keyword evidence="2" id="KW-0639">Primosome</keyword>
<sequence length="507" mass="57167">MQCKGFYQVFYHLFFRIMNIENIKIPPNSLESEQSVLGGLLMHNEAWDEVADVLVAEDFYRPVHRIIFDAIHILLEHGDPADILTVKERLKKTGDEETVGGFGYLAQIAESTPSITNIKTYAQHVRELSVYRQLIVVSQEIADAAYRPKDIEMQELIDLSERKIFEIAEQITRGKQDVINLKTITKDIANQVQEWAETKGSVTGLETGFVDLDEKTSGLQKGDLIIVAGRPSMGKTAFAMNIVGNVAIEQSKPVLVFSLEMPTESLTLRMISSFGHIDSKKMRKGEMTETDWGSFSHAITAIDKNNILIDETPSITPTEIRAKARRVKRQYPELSLIMVDYLQLMTVHGKSENRVQEISEISRSLKALAKEINVPVIALSQLNRGVESRPKAGKGRMPQMSDLRESGAIEQDADIIAFVYRDEQYHDDTYSNPEEVGKADLMIAKHRNGETGNIKLAWIGQYTRFENLANDSQAQYAPEDWQIEATDMHNAPSFEDDGAPHFETEAF</sequence>
<comment type="catalytic activity">
    <reaction evidence="11">
        <text>ATP + H2O = ADP + phosphate + H(+)</text>
        <dbReference type="Rhea" id="RHEA:13065"/>
        <dbReference type="ChEBI" id="CHEBI:15377"/>
        <dbReference type="ChEBI" id="CHEBI:15378"/>
        <dbReference type="ChEBI" id="CHEBI:30616"/>
        <dbReference type="ChEBI" id="CHEBI:43474"/>
        <dbReference type="ChEBI" id="CHEBI:456216"/>
        <dbReference type="EC" id="5.6.2.3"/>
    </reaction>
</comment>
<evidence type="ECO:0000256" key="6">
    <source>
        <dbReference type="ARBA" id="ARBA00022806"/>
    </source>
</evidence>
<dbReference type="PANTHER" id="PTHR30153:SF2">
    <property type="entry name" value="REPLICATIVE DNA HELICASE"/>
    <property type="match status" value="1"/>
</dbReference>
<dbReference type="Gene3D" id="3.40.50.300">
    <property type="entry name" value="P-loop containing nucleotide triphosphate hydrolases"/>
    <property type="match status" value="1"/>
</dbReference>
<dbReference type="GO" id="GO:0043139">
    <property type="term" value="F:5'-3' DNA helicase activity"/>
    <property type="evidence" value="ECO:0007669"/>
    <property type="project" value="UniProtKB-EC"/>
</dbReference>
<dbReference type="SUPFAM" id="SSF52540">
    <property type="entry name" value="P-loop containing nucleoside triphosphate hydrolases"/>
    <property type="match status" value="1"/>
</dbReference>
<evidence type="ECO:0000256" key="11">
    <source>
        <dbReference type="ARBA" id="ARBA00048954"/>
    </source>
</evidence>
<dbReference type="Gene3D" id="1.10.860.10">
    <property type="entry name" value="DNAb Helicase, Chain A"/>
    <property type="match status" value="1"/>
</dbReference>
<dbReference type="Pfam" id="PF00772">
    <property type="entry name" value="DnaB"/>
    <property type="match status" value="1"/>
</dbReference>
<keyword evidence="9" id="KW-0413">Isomerase</keyword>
<evidence type="ECO:0000256" key="2">
    <source>
        <dbReference type="ARBA" id="ARBA00022515"/>
    </source>
</evidence>
<dbReference type="GO" id="GO:0003677">
    <property type="term" value="F:DNA binding"/>
    <property type="evidence" value="ECO:0007669"/>
    <property type="project" value="UniProtKB-KW"/>
</dbReference>
<dbReference type="GO" id="GO:0042802">
    <property type="term" value="F:identical protein binding"/>
    <property type="evidence" value="ECO:0007669"/>
    <property type="project" value="UniProtKB-ARBA"/>
</dbReference>
<feature type="domain" description="SF4 helicase" evidence="12">
    <location>
        <begin position="198"/>
        <end position="472"/>
    </location>
</feature>
<accession>A0A1W1E3L7</accession>